<feature type="domain" description="GH29D-like beta-sandwich" evidence="1">
    <location>
        <begin position="205"/>
        <end position="268"/>
    </location>
</feature>
<evidence type="ECO:0000313" key="3">
    <source>
        <dbReference type="Proteomes" id="UP000656077"/>
    </source>
</evidence>
<accession>A0A964RI90</accession>
<dbReference type="Pfam" id="PF13290">
    <property type="entry name" value="CHB_HEX_C_1"/>
    <property type="match status" value="1"/>
</dbReference>
<organism evidence="2 3">
    <name type="scientific">Clostridium chromiireducens</name>
    <dbReference type="NCBI Taxonomy" id="225345"/>
    <lineage>
        <taxon>Bacteria</taxon>
        <taxon>Bacillati</taxon>
        <taxon>Bacillota</taxon>
        <taxon>Clostridia</taxon>
        <taxon>Eubacteriales</taxon>
        <taxon>Clostridiaceae</taxon>
        <taxon>Clostridium</taxon>
    </lineage>
</organism>
<evidence type="ECO:0000259" key="1">
    <source>
        <dbReference type="Pfam" id="PF13290"/>
    </source>
</evidence>
<protein>
    <recommendedName>
        <fullName evidence="1">GH29D-like beta-sandwich domain-containing protein</fullName>
    </recommendedName>
</protein>
<dbReference type="InterPro" id="IPR059177">
    <property type="entry name" value="GH29D-like_dom"/>
</dbReference>
<dbReference type="EMBL" id="WSRQ01000001">
    <property type="protein sequence ID" value="MVX62239.1"/>
    <property type="molecule type" value="Genomic_DNA"/>
</dbReference>
<reference evidence="2" key="1">
    <citation type="submission" date="2019-12" db="EMBL/GenBank/DDBJ databases">
        <title>Microbes associate with the intestines of laboratory mice.</title>
        <authorList>
            <person name="Navarre W."/>
            <person name="Wong E."/>
        </authorList>
    </citation>
    <scope>NUCLEOTIDE SEQUENCE</scope>
    <source>
        <strain evidence="2">NM79_F5</strain>
    </source>
</reference>
<dbReference type="Proteomes" id="UP000656077">
    <property type="component" value="Unassembled WGS sequence"/>
</dbReference>
<dbReference type="AlphaFoldDB" id="A0A964RI90"/>
<gene>
    <name evidence="2" type="ORF">GKZ28_00805</name>
</gene>
<dbReference type="RefSeq" id="WP_160357685.1">
    <property type="nucleotide sequence ID" value="NZ_WSRQ01000001.1"/>
</dbReference>
<proteinExistence type="predicted"/>
<comment type="caution">
    <text evidence="2">The sequence shown here is derived from an EMBL/GenBank/DDBJ whole genome shotgun (WGS) entry which is preliminary data.</text>
</comment>
<evidence type="ECO:0000313" key="2">
    <source>
        <dbReference type="EMBL" id="MVX62239.1"/>
    </source>
</evidence>
<name>A0A964RI90_9CLOT</name>
<sequence length="275" mass="29551">MGKVKSGFNKETKDNLLLGAGAFFKNFIYGVDTYDSARLEGKLLGATQGGGEFKAVASIRQIQIDGVAGRAKGLEVLDSWDVSMLMNLIETSPDTLKLALGAADVDSESDGTYHIIKGKSEITDSDYLDNVTYIGTVSGSSEPVIIQVFNALSTDGLDLKTEDKKEAVLAATLYGHYTEDDLDTPPYIIYYPKKNKVSKPVASITGGTYAVAQTVQLTSETGATITYTTNGFEPTVNDEYSAAITISQNTILKAKAFKAGKANSETMTERYIIEV</sequence>